<evidence type="ECO:0000256" key="9">
    <source>
        <dbReference type="ARBA" id="ARBA00023136"/>
    </source>
</evidence>
<dbReference type="EMBL" id="PZBZ01000028">
    <property type="protein sequence ID" value="PTG14297.1"/>
    <property type="molecule type" value="Genomic_DNA"/>
</dbReference>
<evidence type="ECO:0000256" key="6">
    <source>
        <dbReference type="ARBA" id="ARBA00022989"/>
    </source>
</evidence>
<comment type="subcellular location">
    <subcellularLocation>
        <location evidence="1 13">Cell membrane</location>
        <topology evidence="1 13">Multi-pass membrane protein</topology>
    </subcellularLocation>
</comment>
<dbReference type="PANTHER" id="PTHR43163:SF6">
    <property type="entry name" value="DIPEPTIDE TRANSPORT SYSTEM PERMEASE PROTEIN DPPB-RELATED"/>
    <property type="match status" value="1"/>
</dbReference>
<evidence type="ECO:0000256" key="11">
    <source>
        <dbReference type="ARBA" id="ARBA00038669"/>
    </source>
</evidence>
<evidence type="ECO:0000256" key="4">
    <source>
        <dbReference type="ARBA" id="ARBA00022596"/>
    </source>
</evidence>
<dbReference type="Pfam" id="PF00528">
    <property type="entry name" value="BPD_transp_1"/>
    <property type="match status" value="1"/>
</dbReference>
<dbReference type="InterPro" id="IPR000515">
    <property type="entry name" value="MetI-like"/>
</dbReference>
<evidence type="ECO:0000256" key="12">
    <source>
        <dbReference type="ARBA" id="ARBA00044774"/>
    </source>
</evidence>
<dbReference type="GO" id="GO:0015099">
    <property type="term" value="F:nickel cation transmembrane transporter activity"/>
    <property type="evidence" value="ECO:0007669"/>
    <property type="project" value="InterPro"/>
</dbReference>
<evidence type="ECO:0000259" key="14">
    <source>
        <dbReference type="PROSITE" id="PS50928"/>
    </source>
</evidence>
<evidence type="ECO:0000256" key="10">
    <source>
        <dbReference type="ARBA" id="ARBA00024202"/>
    </source>
</evidence>
<dbReference type="GO" id="GO:0005886">
    <property type="term" value="C:plasma membrane"/>
    <property type="evidence" value="ECO:0007669"/>
    <property type="project" value="UniProtKB-SubCell"/>
</dbReference>
<organism evidence="16 19">
    <name type="scientific">Staphylococcus chromogenes</name>
    <name type="common">Staphylococcus hyicus subsp. chromogenes</name>
    <dbReference type="NCBI Taxonomy" id="46126"/>
    <lineage>
        <taxon>Bacteria</taxon>
        <taxon>Bacillati</taxon>
        <taxon>Bacillota</taxon>
        <taxon>Bacilli</taxon>
        <taxon>Bacillales</taxon>
        <taxon>Staphylococcaceae</taxon>
        <taxon>Staphylococcus</taxon>
    </lineage>
</organism>
<feature type="transmembrane region" description="Helical" evidence="13">
    <location>
        <begin position="7"/>
        <end position="28"/>
    </location>
</feature>
<dbReference type="Gene3D" id="1.10.3720.10">
    <property type="entry name" value="MetI-like"/>
    <property type="match status" value="1"/>
</dbReference>
<evidence type="ECO:0000256" key="8">
    <source>
        <dbReference type="ARBA" id="ARBA00023112"/>
    </source>
</evidence>
<evidence type="ECO:0000313" key="15">
    <source>
        <dbReference type="EMBL" id="MDQ7175124.1"/>
    </source>
</evidence>
<evidence type="ECO:0000313" key="20">
    <source>
        <dbReference type="Proteomes" id="UP001240157"/>
    </source>
</evidence>
<keyword evidence="5 13" id="KW-0812">Transmembrane</keyword>
<dbReference type="PROSITE" id="PS50928">
    <property type="entry name" value="ABC_TM1"/>
    <property type="match status" value="1"/>
</dbReference>
<evidence type="ECO:0000256" key="1">
    <source>
        <dbReference type="ARBA" id="ARBA00004651"/>
    </source>
</evidence>
<evidence type="ECO:0000256" key="13">
    <source>
        <dbReference type="RuleBase" id="RU363032"/>
    </source>
</evidence>
<dbReference type="EMBL" id="JAVGJF010000014">
    <property type="protein sequence ID" value="MDQ7175124.1"/>
    <property type="molecule type" value="Genomic_DNA"/>
</dbReference>
<comment type="subunit">
    <text evidence="11">The complex is composed of two ATP-binding proteins (NikD and NikE), two transmembrane proteins (NikB and NikC) and a solute-binding protein (NikA).</text>
</comment>
<comment type="caution">
    <text evidence="16">The sequence shown here is derived from an EMBL/GenBank/DDBJ whole genome shotgun (WGS) entry which is preliminary data.</text>
</comment>
<sequence>MGIKTLLRRFIQLIILLWVLSTITFILMKLTPGDPISQQLYASEANVSQAQLEAAKTAHGLNQSLIEQYGAWLGHIVRLDFGESYQTGGQVLKAIGYYAPPTFIISGLTVLVVLCVALPLGIYAAWHHQRTLDYTIRIGTSIAVSLPSFFLAVILIYVFAIQLHWLPIAGFSTPLHLILPVIALSVSMCAYYVRLVRATLLELYQTREVEMARLRGLSERYILKHILLKPMMIPVVTMLALSMGSLLGGTVVIENLFSIPGLGQFLVDSIRARDYPVIQGIVLLLGFVVVVSNAIGDLIVMQLDPKRRLTHRDLNENAIQLESEGTMK</sequence>
<evidence type="ECO:0000256" key="7">
    <source>
        <dbReference type="ARBA" id="ARBA00023065"/>
    </source>
</evidence>
<reference evidence="15 20" key="3">
    <citation type="submission" date="2023-08" db="EMBL/GenBank/DDBJ databases">
        <title>Whole genome sequencing of Staphylococcus chromogenes NNSch 2386.</title>
        <authorList>
            <person name="Kropotov V.S."/>
            <person name="Boriskina E.V."/>
            <person name="Gordinskaya N.A."/>
            <person name="Shkurkina I.S."/>
            <person name="Kryazhev D.V."/>
            <person name="Alekseeva A.E."/>
            <person name="Makhova M.A."/>
        </authorList>
    </citation>
    <scope>NUCLEOTIDE SEQUENCE [LARGE SCALE GENOMIC DNA]</scope>
    <source>
        <strain evidence="15 20">NNSch 2386</strain>
    </source>
</reference>
<dbReference type="RefSeq" id="WP_037576018.1">
    <property type="nucleotide sequence ID" value="NZ_BMDK01000002.1"/>
</dbReference>
<evidence type="ECO:0000256" key="5">
    <source>
        <dbReference type="ARBA" id="ARBA00022692"/>
    </source>
</evidence>
<feature type="domain" description="ABC transmembrane type-1" evidence="14">
    <location>
        <begin position="99"/>
        <end position="296"/>
    </location>
</feature>
<proteinExistence type="inferred from homology"/>
<reference evidence="16" key="2">
    <citation type="submission" date="2018-03" db="EMBL/GenBank/DDBJ databases">
        <authorList>
            <person name="Naushad S."/>
        </authorList>
    </citation>
    <scope>NUCLEOTIDE SEQUENCE</scope>
    <source>
        <strain evidence="17">SNUC 105</strain>
        <strain evidence="16">SNUC 505</strain>
    </source>
</reference>
<dbReference type="SUPFAM" id="SSF161098">
    <property type="entry name" value="MetI-like"/>
    <property type="match status" value="1"/>
</dbReference>
<dbReference type="Proteomes" id="UP001240157">
    <property type="component" value="Unassembled WGS sequence"/>
</dbReference>
<keyword evidence="4" id="KW-0533">Nickel</keyword>
<feature type="transmembrane region" description="Helical" evidence="13">
    <location>
        <begin position="277"/>
        <end position="300"/>
    </location>
</feature>
<feature type="transmembrane region" description="Helical" evidence="13">
    <location>
        <begin position="138"/>
        <end position="163"/>
    </location>
</feature>
<dbReference type="Proteomes" id="UP000242144">
    <property type="component" value="Unassembled WGS sequence"/>
</dbReference>
<keyword evidence="7" id="KW-0406">Ion transport</keyword>
<dbReference type="PANTHER" id="PTHR43163">
    <property type="entry name" value="DIPEPTIDE TRANSPORT SYSTEM PERMEASE PROTEIN DPPB-RELATED"/>
    <property type="match status" value="1"/>
</dbReference>
<dbReference type="EMBL" id="PZCM01000013">
    <property type="protein sequence ID" value="PTG26197.1"/>
    <property type="molecule type" value="Genomic_DNA"/>
</dbReference>
<reference evidence="18 19" key="1">
    <citation type="journal article" date="2016" name="Front. Microbiol.">
        <title>Comprehensive Phylogenetic Analysis of Bovine Non-aureus Staphylococci Species Based on Whole-Genome Sequencing.</title>
        <authorList>
            <person name="Naushad S."/>
            <person name="Barkema H.W."/>
            <person name="Luby C."/>
            <person name="Condas L.A."/>
            <person name="Nobrega D.B."/>
            <person name="Carson D.A."/>
            <person name="De Buck J."/>
        </authorList>
    </citation>
    <scope>NUCLEOTIDE SEQUENCE [LARGE SCALE GENOMIC DNA]</scope>
    <source>
        <strain evidence="17 18">SNUC 105</strain>
        <strain evidence="16 19">SNUC 505</strain>
    </source>
</reference>
<evidence type="ECO:0000313" key="17">
    <source>
        <dbReference type="EMBL" id="PTG26197.1"/>
    </source>
</evidence>
<evidence type="ECO:0000313" key="18">
    <source>
        <dbReference type="Proteomes" id="UP000242144"/>
    </source>
</evidence>
<evidence type="ECO:0000313" key="16">
    <source>
        <dbReference type="EMBL" id="PTG14297.1"/>
    </source>
</evidence>
<evidence type="ECO:0000256" key="2">
    <source>
        <dbReference type="ARBA" id="ARBA00022448"/>
    </source>
</evidence>
<dbReference type="CDD" id="cd06261">
    <property type="entry name" value="TM_PBP2"/>
    <property type="match status" value="1"/>
</dbReference>
<dbReference type="NCBIfam" id="NF045470">
    <property type="entry name" value="Opp2B"/>
    <property type="match status" value="1"/>
</dbReference>
<protein>
    <recommendedName>
        <fullName evidence="12">Nickel import system permease protein NikB</fullName>
    </recommendedName>
</protein>
<dbReference type="AlphaFoldDB" id="A0AAE5T1M0"/>
<feature type="transmembrane region" description="Helical" evidence="13">
    <location>
        <begin position="175"/>
        <end position="193"/>
    </location>
</feature>
<feature type="transmembrane region" description="Helical" evidence="13">
    <location>
        <begin position="233"/>
        <end position="257"/>
    </location>
</feature>
<feature type="transmembrane region" description="Helical" evidence="13">
    <location>
        <begin position="103"/>
        <end position="126"/>
    </location>
</feature>
<keyword evidence="9 13" id="KW-0472">Membrane</keyword>
<dbReference type="InterPro" id="IPR045621">
    <property type="entry name" value="BPD_transp_1_N"/>
</dbReference>
<evidence type="ECO:0000256" key="3">
    <source>
        <dbReference type="ARBA" id="ARBA00022475"/>
    </source>
</evidence>
<dbReference type="InterPro" id="IPR035906">
    <property type="entry name" value="MetI-like_sf"/>
</dbReference>
<keyword evidence="3" id="KW-1003">Cell membrane</keyword>
<keyword evidence="8" id="KW-0921">Nickel transport</keyword>
<accession>A0AAE5T1M0</accession>
<gene>
    <name evidence="17" type="ORF">BU638_09325</name>
    <name evidence="16" type="ORF">BU653_06225</name>
    <name evidence="15" type="ORF">RCF65_03895</name>
</gene>
<comment type="similarity">
    <text evidence="10">Belongs to the binding-protein-dependent transport system permease family. OppBC subfamily.</text>
</comment>
<name>A0AAE5T1M0_STACR</name>
<dbReference type="InterPro" id="IPR050045">
    <property type="entry name" value="Opp2B"/>
</dbReference>
<keyword evidence="2 13" id="KW-0813">Transport</keyword>
<evidence type="ECO:0000313" key="19">
    <source>
        <dbReference type="Proteomes" id="UP000242704"/>
    </source>
</evidence>
<dbReference type="Proteomes" id="UP000242704">
    <property type="component" value="Unassembled WGS sequence"/>
</dbReference>
<keyword evidence="6 13" id="KW-1133">Transmembrane helix</keyword>
<dbReference type="Pfam" id="PF19300">
    <property type="entry name" value="BPD_transp_1_N"/>
    <property type="match status" value="1"/>
</dbReference>